<proteinExistence type="predicted"/>
<dbReference type="PANTHER" id="PTHR34269">
    <property type="entry name" value="TRANSCRIPTION FACTOR B3-DOMAIN FAMILY-RELATED"/>
    <property type="match status" value="1"/>
</dbReference>
<comment type="subcellular location">
    <subcellularLocation>
        <location evidence="1">Nucleus</location>
    </subcellularLocation>
</comment>
<dbReference type="GO" id="GO:0005634">
    <property type="term" value="C:nucleus"/>
    <property type="evidence" value="ECO:0007669"/>
    <property type="project" value="UniProtKB-SubCell"/>
</dbReference>
<protein>
    <recommendedName>
        <fullName evidence="8">TF-B3 domain-containing protein</fullName>
    </recommendedName>
</protein>
<dbReference type="Gene3D" id="2.40.330.10">
    <property type="entry name" value="DNA-binding pseudobarrel domain"/>
    <property type="match status" value="1"/>
</dbReference>
<dbReference type="AlphaFoldDB" id="A0A2Z7B8M8"/>
<gene>
    <name evidence="6" type="ORF">F511_05713</name>
</gene>
<evidence type="ECO:0000256" key="5">
    <source>
        <dbReference type="ARBA" id="ARBA00023242"/>
    </source>
</evidence>
<evidence type="ECO:0000313" key="6">
    <source>
        <dbReference type="EMBL" id="KZV30563.1"/>
    </source>
</evidence>
<evidence type="ECO:0008006" key="8">
    <source>
        <dbReference type="Google" id="ProtNLM"/>
    </source>
</evidence>
<evidence type="ECO:0000256" key="1">
    <source>
        <dbReference type="ARBA" id="ARBA00004123"/>
    </source>
</evidence>
<keyword evidence="7" id="KW-1185">Reference proteome</keyword>
<organism evidence="6 7">
    <name type="scientific">Dorcoceras hygrometricum</name>
    <dbReference type="NCBI Taxonomy" id="472368"/>
    <lineage>
        <taxon>Eukaryota</taxon>
        <taxon>Viridiplantae</taxon>
        <taxon>Streptophyta</taxon>
        <taxon>Embryophyta</taxon>
        <taxon>Tracheophyta</taxon>
        <taxon>Spermatophyta</taxon>
        <taxon>Magnoliopsida</taxon>
        <taxon>eudicotyledons</taxon>
        <taxon>Gunneridae</taxon>
        <taxon>Pentapetalae</taxon>
        <taxon>asterids</taxon>
        <taxon>lamiids</taxon>
        <taxon>Lamiales</taxon>
        <taxon>Gesneriaceae</taxon>
        <taxon>Didymocarpoideae</taxon>
        <taxon>Trichosporeae</taxon>
        <taxon>Loxocarpinae</taxon>
        <taxon>Dorcoceras</taxon>
    </lineage>
</organism>
<keyword evidence="4" id="KW-0804">Transcription</keyword>
<evidence type="ECO:0000256" key="3">
    <source>
        <dbReference type="ARBA" id="ARBA00023125"/>
    </source>
</evidence>
<dbReference type="SUPFAM" id="SSF101936">
    <property type="entry name" value="DNA-binding pseudobarrel domain"/>
    <property type="match status" value="1"/>
</dbReference>
<dbReference type="OrthoDB" id="912276at2759"/>
<name>A0A2Z7B8M8_9LAMI</name>
<dbReference type="Proteomes" id="UP000250235">
    <property type="component" value="Unassembled WGS sequence"/>
</dbReference>
<sequence>MVEDEDNNPSSVSSGDSTTSLKTIMLLLLGSKLEIVDHIGEFNPERGVEIDVYDVDTEMTHTLVLKRWKTNSYVLNNGRTKDFVKRMVLKKNDKIGLRWEEHDRRLELTIIKRAPISTINFFYNWFMQETI</sequence>
<accession>A0A2Z7B8M8</accession>
<dbReference type="GO" id="GO:0003677">
    <property type="term" value="F:DNA binding"/>
    <property type="evidence" value="ECO:0007669"/>
    <property type="project" value="UniProtKB-KW"/>
</dbReference>
<evidence type="ECO:0000256" key="4">
    <source>
        <dbReference type="ARBA" id="ARBA00023163"/>
    </source>
</evidence>
<dbReference type="InterPro" id="IPR051442">
    <property type="entry name" value="B3_domain"/>
</dbReference>
<keyword evidence="3" id="KW-0238">DNA-binding</keyword>
<evidence type="ECO:0000256" key="2">
    <source>
        <dbReference type="ARBA" id="ARBA00023015"/>
    </source>
</evidence>
<keyword evidence="2" id="KW-0805">Transcription regulation</keyword>
<reference evidence="6 7" key="1">
    <citation type="journal article" date="2015" name="Proc. Natl. Acad. Sci. U.S.A.">
        <title>The resurrection genome of Boea hygrometrica: A blueprint for survival of dehydration.</title>
        <authorList>
            <person name="Xiao L."/>
            <person name="Yang G."/>
            <person name="Zhang L."/>
            <person name="Yang X."/>
            <person name="Zhao S."/>
            <person name="Ji Z."/>
            <person name="Zhou Q."/>
            <person name="Hu M."/>
            <person name="Wang Y."/>
            <person name="Chen M."/>
            <person name="Xu Y."/>
            <person name="Jin H."/>
            <person name="Xiao X."/>
            <person name="Hu G."/>
            <person name="Bao F."/>
            <person name="Hu Y."/>
            <person name="Wan P."/>
            <person name="Li L."/>
            <person name="Deng X."/>
            <person name="Kuang T."/>
            <person name="Xiang C."/>
            <person name="Zhu J.K."/>
            <person name="Oliver M.J."/>
            <person name="He Y."/>
        </authorList>
    </citation>
    <scope>NUCLEOTIDE SEQUENCE [LARGE SCALE GENOMIC DNA]</scope>
    <source>
        <strain evidence="7">cv. XS01</strain>
    </source>
</reference>
<keyword evidence="5" id="KW-0539">Nucleus</keyword>
<dbReference type="InterPro" id="IPR015300">
    <property type="entry name" value="DNA-bd_pseudobarrel_sf"/>
</dbReference>
<dbReference type="EMBL" id="KV008237">
    <property type="protein sequence ID" value="KZV30563.1"/>
    <property type="molecule type" value="Genomic_DNA"/>
</dbReference>
<dbReference type="PANTHER" id="PTHR34269:SF11">
    <property type="entry name" value="B3 DOMAIN PROTEIN"/>
    <property type="match status" value="1"/>
</dbReference>
<evidence type="ECO:0000313" key="7">
    <source>
        <dbReference type="Proteomes" id="UP000250235"/>
    </source>
</evidence>